<comment type="subcellular location">
    <subcellularLocation>
        <location evidence="1 9">Cell membrane</location>
        <topology evidence="1 9">Multi-pass membrane protein</topology>
    </subcellularLocation>
</comment>
<dbReference type="InterPro" id="IPR050901">
    <property type="entry name" value="BP-dep_ABC_trans_perm"/>
</dbReference>
<dbReference type="InterPro" id="IPR035906">
    <property type="entry name" value="MetI-like_sf"/>
</dbReference>
<keyword evidence="12" id="KW-1185">Reference proteome</keyword>
<evidence type="ECO:0000313" key="12">
    <source>
        <dbReference type="Proteomes" id="UP000632222"/>
    </source>
</evidence>
<dbReference type="PROSITE" id="PS50928">
    <property type="entry name" value="ABC_TM1"/>
    <property type="match status" value="1"/>
</dbReference>
<keyword evidence="5" id="KW-0762">Sugar transport</keyword>
<accession>A0ABQ2DDA0</accession>
<feature type="transmembrane region" description="Helical" evidence="9">
    <location>
        <begin position="182"/>
        <end position="205"/>
    </location>
</feature>
<dbReference type="PANTHER" id="PTHR32243:SF50">
    <property type="entry name" value="MALTOSE_MALTODEXTRIN TRANSPORT SYSTEM PERMEASE PROTEIN MALG"/>
    <property type="match status" value="1"/>
</dbReference>
<proteinExistence type="inferred from homology"/>
<protein>
    <submittedName>
        <fullName evidence="11">ABC transporter permease</fullName>
    </submittedName>
</protein>
<feature type="transmembrane region" description="Helical" evidence="9">
    <location>
        <begin position="108"/>
        <end position="130"/>
    </location>
</feature>
<dbReference type="SUPFAM" id="SSF161098">
    <property type="entry name" value="MetI-like"/>
    <property type="match status" value="1"/>
</dbReference>
<keyword evidence="6 9" id="KW-0812">Transmembrane</keyword>
<feature type="transmembrane region" description="Helical" evidence="9">
    <location>
        <begin position="142"/>
        <end position="161"/>
    </location>
</feature>
<evidence type="ECO:0000256" key="9">
    <source>
        <dbReference type="RuleBase" id="RU363032"/>
    </source>
</evidence>
<dbReference type="PANTHER" id="PTHR32243">
    <property type="entry name" value="MALTOSE TRANSPORT SYSTEM PERMEASE-RELATED"/>
    <property type="match status" value="1"/>
</dbReference>
<keyword evidence="7 9" id="KW-1133">Transmembrane helix</keyword>
<comment type="similarity">
    <text evidence="2">Belongs to the binding-protein-dependent transport system permease family. MalFG subfamily.</text>
</comment>
<keyword evidence="3 9" id="KW-0813">Transport</keyword>
<gene>
    <name evidence="11" type="ORF">GCM10008938_44580</name>
</gene>
<dbReference type="Proteomes" id="UP000632222">
    <property type="component" value="Unassembled WGS sequence"/>
</dbReference>
<evidence type="ECO:0000256" key="7">
    <source>
        <dbReference type="ARBA" id="ARBA00022989"/>
    </source>
</evidence>
<evidence type="ECO:0000256" key="8">
    <source>
        <dbReference type="ARBA" id="ARBA00023136"/>
    </source>
</evidence>
<evidence type="ECO:0000256" key="1">
    <source>
        <dbReference type="ARBA" id="ARBA00004651"/>
    </source>
</evidence>
<feature type="transmembrane region" description="Helical" evidence="9">
    <location>
        <begin position="243"/>
        <end position="261"/>
    </location>
</feature>
<feature type="transmembrane region" description="Helical" evidence="9">
    <location>
        <begin position="74"/>
        <end position="96"/>
    </location>
</feature>
<feature type="domain" description="ABC transmembrane type-1" evidence="10">
    <location>
        <begin position="70"/>
        <end position="261"/>
    </location>
</feature>
<dbReference type="EMBL" id="BMOD01000027">
    <property type="protein sequence ID" value="GGJ53628.1"/>
    <property type="molecule type" value="Genomic_DNA"/>
</dbReference>
<dbReference type="Pfam" id="PF00528">
    <property type="entry name" value="BPD_transp_1"/>
    <property type="match status" value="1"/>
</dbReference>
<sequence>MNRSSHFGMTVTYLVLIVAVVFFAAPIALVLSVSLSDKDSIVAGQLQLIPRHPTFENYSVIFTPTFLRDLMNSVIYAGGTALFSLVVGTSAAYALSRMKFRGRTTINRSFILLQAFPGVLTLIPLYVMFLKFHLLNSYQGMILAYAAGTLPFTIAILKSYFDTIPRALEEAAFIDGATQGQTFLRIVLPLSLPALAITALMGFNLGWTEFILAYSLLSTEEMYSLAMRLYGMLGQFTTSWSEFAAMSVVIALPITVMFLRFEKYLVSGLTMGGVKE</sequence>
<evidence type="ECO:0000256" key="6">
    <source>
        <dbReference type="ARBA" id="ARBA00022692"/>
    </source>
</evidence>
<dbReference type="CDD" id="cd06261">
    <property type="entry name" value="TM_PBP2"/>
    <property type="match status" value="1"/>
</dbReference>
<dbReference type="RefSeq" id="WP_189007280.1">
    <property type="nucleotide sequence ID" value="NZ_BMOD01000027.1"/>
</dbReference>
<evidence type="ECO:0000259" key="10">
    <source>
        <dbReference type="PROSITE" id="PS50928"/>
    </source>
</evidence>
<feature type="transmembrane region" description="Helical" evidence="9">
    <location>
        <begin position="12"/>
        <end position="35"/>
    </location>
</feature>
<evidence type="ECO:0000256" key="2">
    <source>
        <dbReference type="ARBA" id="ARBA00009047"/>
    </source>
</evidence>
<evidence type="ECO:0000256" key="3">
    <source>
        <dbReference type="ARBA" id="ARBA00022448"/>
    </source>
</evidence>
<name>A0ABQ2DDA0_9DEIO</name>
<dbReference type="Gene3D" id="1.10.3720.10">
    <property type="entry name" value="MetI-like"/>
    <property type="match status" value="1"/>
</dbReference>
<evidence type="ECO:0000256" key="5">
    <source>
        <dbReference type="ARBA" id="ARBA00022597"/>
    </source>
</evidence>
<keyword evidence="4" id="KW-1003">Cell membrane</keyword>
<comment type="caution">
    <text evidence="11">The sequence shown here is derived from an EMBL/GenBank/DDBJ whole genome shotgun (WGS) entry which is preliminary data.</text>
</comment>
<organism evidence="11 12">
    <name type="scientific">Deinococcus roseus</name>
    <dbReference type="NCBI Taxonomy" id="392414"/>
    <lineage>
        <taxon>Bacteria</taxon>
        <taxon>Thermotogati</taxon>
        <taxon>Deinococcota</taxon>
        <taxon>Deinococci</taxon>
        <taxon>Deinococcales</taxon>
        <taxon>Deinococcaceae</taxon>
        <taxon>Deinococcus</taxon>
    </lineage>
</organism>
<reference evidence="12" key="1">
    <citation type="journal article" date="2019" name="Int. J. Syst. Evol. Microbiol.">
        <title>The Global Catalogue of Microorganisms (GCM) 10K type strain sequencing project: providing services to taxonomists for standard genome sequencing and annotation.</title>
        <authorList>
            <consortium name="The Broad Institute Genomics Platform"/>
            <consortium name="The Broad Institute Genome Sequencing Center for Infectious Disease"/>
            <person name="Wu L."/>
            <person name="Ma J."/>
        </authorList>
    </citation>
    <scope>NUCLEOTIDE SEQUENCE [LARGE SCALE GENOMIC DNA]</scope>
    <source>
        <strain evidence="12">JCM 14370</strain>
    </source>
</reference>
<dbReference type="InterPro" id="IPR000515">
    <property type="entry name" value="MetI-like"/>
</dbReference>
<evidence type="ECO:0000313" key="11">
    <source>
        <dbReference type="EMBL" id="GGJ53628.1"/>
    </source>
</evidence>
<evidence type="ECO:0000256" key="4">
    <source>
        <dbReference type="ARBA" id="ARBA00022475"/>
    </source>
</evidence>
<keyword evidence="8 9" id="KW-0472">Membrane</keyword>